<dbReference type="STRING" id="309803.CTN_0361"/>
<evidence type="ECO:0000256" key="3">
    <source>
        <dbReference type="ARBA" id="ARBA00022741"/>
    </source>
</evidence>
<keyword evidence="7" id="KW-1185">Reference proteome</keyword>
<keyword evidence="2" id="KW-0677">Repeat</keyword>
<accession>B9KBZ1</accession>
<keyword evidence="1" id="KW-0813">Transport</keyword>
<evidence type="ECO:0000313" key="7">
    <source>
        <dbReference type="Proteomes" id="UP000000445"/>
    </source>
</evidence>
<evidence type="ECO:0000256" key="2">
    <source>
        <dbReference type="ARBA" id="ARBA00022737"/>
    </source>
</evidence>
<keyword evidence="3" id="KW-0547">Nucleotide-binding</keyword>
<dbReference type="InterPro" id="IPR017871">
    <property type="entry name" value="ABC_transporter-like_CS"/>
</dbReference>
<dbReference type="KEGG" id="tna:CTN_0361"/>
<dbReference type="GO" id="GO:0005524">
    <property type="term" value="F:ATP binding"/>
    <property type="evidence" value="ECO:0007669"/>
    <property type="project" value="UniProtKB-KW"/>
</dbReference>
<dbReference type="InterPro" id="IPR003593">
    <property type="entry name" value="AAA+_ATPase"/>
</dbReference>
<evidence type="ECO:0000256" key="4">
    <source>
        <dbReference type="ARBA" id="ARBA00022840"/>
    </source>
</evidence>
<dbReference type="eggNOG" id="COG1129">
    <property type="taxonomic scope" value="Bacteria"/>
</dbReference>
<name>B9KBZ1_THENN</name>
<evidence type="ECO:0000259" key="5">
    <source>
        <dbReference type="PROSITE" id="PS50893"/>
    </source>
</evidence>
<dbReference type="SUPFAM" id="SSF52540">
    <property type="entry name" value="P-loop containing nucleoside triphosphate hydrolases"/>
    <property type="match status" value="2"/>
</dbReference>
<feature type="domain" description="ABC transporter" evidence="5">
    <location>
        <begin position="9"/>
        <end position="255"/>
    </location>
</feature>
<reference evidence="6 7" key="1">
    <citation type="journal article" date="2009" name="Biosci. Biotechnol. Biochem.">
        <title>WeGAS: a web-based microbial genome annotation system.</title>
        <authorList>
            <person name="Lee D."/>
            <person name="Seo H."/>
            <person name="Park C."/>
            <person name="Park K."/>
        </authorList>
    </citation>
    <scope>NUCLEOTIDE SEQUENCE [LARGE SCALE GENOMIC DNA]</scope>
    <source>
        <strain evidence="7">ATCC 49049 / DSM 4359 / NBRC 107923 / NS-E</strain>
    </source>
</reference>
<dbReference type="PROSITE" id="PS50893">
    <property type="entry name" value="ABC_TRANSPORTER_2"/>
    <property type="match status" value="2"/>
</dbReference>
<dbReference type="PANTHER" id="PTHR43790:SF9">
    <property type="entry name" value="GALACTOFURANOSE TRANSPORTER ATP-BINDING PROTEIN YTFR"/>
    <property type="match status" value="1"/>
</dbReference>
<dbReference type="Gene3D" id="3.40.50.300">
    <property type="entry name" value="P-loop containing nucleotide triphosphate hydrolases"/>
    <property type="match status" value="2"/>
</dbReference>
<dbReference type="RefSeq" id="WP_015918856.1">
    <property type="nucleotide sequence ID" value="NC_011978.1"/>
</dbReference>
<organism evidence="6 7">
    <name type="scientific">Thermotoga neapolitana (strain ATCC 49049 / DSM 4359 / NBRC 107923 / NS-E)</name>
    <dbReference type="NCBI Taxonomy" id="309803"/>
    <lineage>
        <taxon>Bacteria</taxon>
        <taxon>Thermotogati</taxon>
        <taxon>Thermotogota</taxon>
        <taxon>Thermotogae</taxon>
        <taxon>Thermotogales</taxon>
        <taxon>Thermotogaceae</taxon>
        <taxon>Thermotoga</taxon>
    </lineage>
</organism>
<evidence type="ECO:0000256" key="1">
    <source>
        <dbReference type="ARBA" id="ARBA00022448"/>
    </source>
</evidence>
<protein>
    <submittedName>
        <fullName evidence="6">ABC transporter related</fullName>
    </submittedName>
</protein>
<dbReference type="SMART" id="SM00382">
    <property type="entry name" value="AAA"/>
    <property type="match status" value="2"/>
</dbReference>
<dbReference type="GO" id="GO:0016887">
    <property type="term" value="F:ATP hydrolysis activity"/>
    <property type="evidence" value="ECO:0007669"/>
    <property type="project" value="InterPro"/>
</dbReference>
<dbReference type="InterPro" id="IPR027417">
    <property type="entry name" value="P-loop_NTPase"/>
</dbReference>
<evidence type="ECO:0000313" key="6">
    <source>
        <dbReference type="EMBL" id="ACM22537.1"/>
    </source>
</evidence>
<dbReference type="PANTHER" id="PTHR43790">
    <property type="entry name" value="CARBOHYDRATE TRANSPORT ATP-BINDING PROTEIN MG119-RELATED"/>
    <property type="match status" value="1"/>
</dbReference>
<dbReference type="InterPro" id="IPR003439">
    <property type="entry name" value="ABC_transporter-like_ATP-bd"/>
</dbReference>
<dbReference type="CDD" id="cd03215">
    <property type="entry name" value="ABC_Carb_Monos_II"/>
    <property type="match status" value="1"/>
</dbReference>
<gene>
    <name evidence="6" type="ordered locus">CTN_0361</name>
</gene>
<sequence length="510" mass="57721">MMKAETPLLEVCNVKKTFDGSVEALKGVSISVFPSEVLGIVGENGAGKSTLMKILAGIFPPDSGEIFYRGVPISFPRNPKEAVRMGIALVPQEQGVVPHLKVYQFALLGHEEKFSTVFGLKKKEMKSVVREILKELKIDCDVDSYMYELSLSTRKLVEIAKAFLSINLECEEERYPIIILDEPTAPLAIEQRENLFEFIMESKRTASFIFVSHIIPEILNFADRVYVLRDGMLIAHHDLRKEALTEEDLFREIVGRSSSEYMRRSALKKVQREREEILNVQNISKRGCYYNISFTLHRGECLGLFGASGSGKADILHTLAGIQDFDEGIIRVEGKVIKKGEAPYVRLEKYGIGYFSGETGKELFLNWSVARNISTLNLEKVTNYFVIDSRKEEEIATRVVKRLRIKCPSVHTECYSLSGGNKQKVSVGKWMEKSPKILLLEDPTIGIDVGAREDIYDALLEMKEKGISMILVSDDPKEYLLLCDRVLYIKGGRVEKELLPEELEVIMKEE</sequence>
<dbReference type="HOGENOM" id="CLU_000604_92_3_0"/>
<dbReference type="EMBL" id="CP000916">
    <property type="protein sequence ID" value="ACM22537.1"/>
    <property type="molecule type" value="Genomic_DNA"/>
</dbReference>
<dbReference type="Pfam" id="PF00005">
    <property type="entry name" value="ABC_tran"/>
    <property type="match status" value="2"/>
</dbReference>
<dbReference type="CDD" id="cd03216">
    <property type="entry name" value="ABC_Carb_Monos_I"/>
    <property type="match status" value="1"/>
</dbReference>
<feature type="domain" description="ABC transporter" evidence="5">
    <location>
        <begin position="272"/>
        <end position="510"/>
    </location>
</feature>
<keyword evidence="4" id="KW-0067">ATP-binding</keyword>
<dbReference type="PROSITE" id="PS00211">
    <property type="entry name" value="ABC_TRANSPORTER_1"/>
    <property type="match status" value="1"/>
</dbReference>
<dbReference type="Proteomes" id="UP000000445">
    <property type="component" value="Chromosome"/>
</dbReference>
<dbReference type="InterPro" id="IPR050107">
    <property type="entry name" value="ABC_carbohydrate_import_ATPase"/>
</dbReference>
<proteinExistence type="predicted"/>
<dbReference type="AlphaFoldDB" id="B9KBZ1"/>